<organism evidence="1 2">
    <name type="scientific">Acaulospora colombiana</name>
    <dbReference type="NCBI Taxonomy" id="27376"/>
    <lineage>
        <taxon>Eukaryota</taxon>
        <taxon>Fungi</taxon>
        <taxon>Fungi incertae sedis</taxon>
        <taxon>Mucoromycota</taxon>
        <taxon>Glomeromycotina</taxon>
        <taxon>Glomeromycetes</taxon>
        <taxon>Diversisporales</taxon>
        <taxon>Acaulosporaceae</taxon>
        <taxon>Acaulospora</taxon>
    </lineage>
</organism>
<keyword evidence="2" id="KW-1185">Reference proteome</keyword>
<reference evidence="1" key="1">
    <citation type="submission" date="2021-06" db="EMBL/GenBank/DDBJ databases">
        <authorList>
            <person name="Kallberg Y."/>
            <person name="Tangrot J."/>
            <person name="Rosling A."/>
        </authorList>
    </citation>
    <scope>NUCLEOTIDE SEQUENCE</scope>
    <source>
        <strain evidence="1">CL356</strain>
    </source>
</reference>
<accession>A0ACA9K2D4</accession>
<gene>
    <name evidence="1" type="ORF">ACOLOM_LOCUS598</name>
</gene>
<evidence type="ECO:0000313" key="2">
    <source>
        <dbReference type="Proteomes" id="UP000789525"/>
    </source>
</evidence>
<sequence length="176" mass="20196">MKTVNTVHDQEKTSPKESIQNISQKSIGNLVEASTYVPSEVVQGLLQGFSANSIGEILKLLIEEILSWGRYSEKYEDRSIKLISENKNLKDKTARTQIYNEMKPYLTGISDEYLRKITSKARKILKLFGWEYDTITQEKVNGIGWHMVKQVTYSADTISRLTNIEIRYIIDQVTSV</sequence>
<protein>
    <submittedName>
        <fullName evidence="1">9830_t:CDS:1</fullName>
    </submittedName>
</protein>
<comment type="caution">
    <text evidence="1">The sequence shown here is derived from an EMBL/GenBank/DDBJ whole genome shotgun (WGS) entry which is preliminary data.</text>
</comment>
<evidence type="ECO:0000313" key="1">
    <source>
        <dbReference type="EMBL" id="CAG8447472.1"/>
    </source>
</evidence>
<dbReference type="EMBL" id="CAJVPT010000600">
    <property type="protein sequence ID" value="CAG8447472.1"/>
    <property type="molecule type" value="Genomic_DNA"/>
</dbReference>
<dbReference type="Proteomes" id="UP000789525">
    <property type="component" value="Unassembled WGS sequence"/>
</dbReference>
<proteinExistence type="predicted"/>
<name>A0ACA9K2D4_9GLOM</name>